<evidence type="ECO:0000256" key="4">
    <source>
        <dbReference type="SAM" id="MobiDB-lite"/>
    </source>
</evidence>
<protein>
    <submittedName>
        <fullName evidence="6">ATP-binding cassette domain-containing protein</fullName>
    </submittedName>
</protein>
<dbReference type="Gene3D" id="3.40.50.300">
    <property type="entry name" value="P-loop containing nucleotide triphosphate hydrolases"/>
    <property type="match status" value="1"/>
</dbReference>
<evidence type="ECO:0000256" key="1">
    <source>
        <dbReference type="ARBA" id="ARBA00005417"/>
    </source>
</evidence>
<evidence type="ECO:0000256" key="2">
    <source>
        <dbReference type="ARBA" id="ARBA00022741"/>
    </source>
</evidence>
<organism evidence="6 7">
    <name type="scientific">Streptomyces gossypii</name>
    <dbReference type="NCBI Taxonomy" id="2883101"/>
    <lineage>
        <taxon>Bacteria</taxon>
        <taxon>Bacillati</taxon>
        <taxon>Actinomycetota</taxon>
        <taxon>Actinomycetes</taxon>
        <taxon>Kitasatosporales</taxon>
        <taxon>Streptomycetaceae</taxon>
        <taxon>Streptomyces</taxon>
    </lineage>
</organism>
<comment type="caution">
    <text evidence="6">The sequence shown here is derived from an EMBL/GenBank/DDBJ whole genome shotgun (WGS) entry which is preliminary data.</text>
</comment>
<dbReference type="InterPro" id="IPR003439">
    <property type="entry name" value="ABC_transporter-like_ATP-bd"/>
</dbReference>
<dbReference type="GO" id="GO:0005524">
    <property type="term" value="F:ATP binding"/>
    <property type="evidence" value="ECO:0007669"/>
    <property type="project" value="UniProtKB-KW"/>
</dbReference>
<dbReference type="SMART" id="SM00382">
    <property type="entry name" value="AAA"/>
    <property type="match status" value="1"/>
</dbReference>
<proteinExistence type="inferred from homology"/>
<keyword evidence="7" id="KW-1185">Reference proteome</keyword>
<feature type="domain" description="ABC transporter" evidence="5">
    <location>
        <begin position="10"/>
        <end position="248"/>
    </location>
</feature>
<dbReference type="InterPro" id="IPR015854">
    <property type="entry name" value="ABC_transpr_LolD-like"/>
</dbReference>
<dbReference type="Proteomes" id="UP001156389">
    <property type="component" value="Unassembled WGS sequence"/>
</dbReference>
<dbReference type="InterPro" id="IPR003593">
    <property type="entry name" value="AAA+_ATPase"/>
</dbReference>
<dbReference type="Pfam" id="PF00005">
    <property type="entry name" value="ABC_tran"/>
    <property type="match status" value="1"/>
</dbReference>
<dbReference type="PANTHER" id="PTHR24220">
    <property type="entry name" value="IMPORT ATP-BINDING PROTEIN"/>
    <property type="match status" value="1"/>
</dbReference>
<keyword evidence="3 6" id="KW-0067">ATP-binding</keyword>
<accession>A0ABT2K207</accession>
<evidence type="ECO:0000313" key="7">
    <source>
        <dbReference type="Proteomes" id="UP001156389"/>
    </source>
</evidence>
<keyword evidence="2" id="KW-0547">Nucleotide-binding</keyword>
<dbReference type="PANTHER" id="PTHR24220:SF689">
    <property type="entry name" value="LIPOPROTEIN-RELEASING SYSTEM ATP-BINDING PROTEIN LOLD"/>
    <property type="match status" value="1"/>
</dbReference>
<sequence>MAAPPDDDVLWARGLHYTYDGSPALQGVTLGVREREIVSIAGSRGSGKTTLLGCLSGRLLPAGGEVWFDGVPVHTLGLGARERLRRDRFGWIGSEPELVPGLTAWENAALPLLLRGAGHRAARTAAHEWLDRLDIGDCADRRPAHLLQSQRQRVAISRALAHSPAVLFADEPTAPLHQADRLQALRTLTAAARSHGITVVLTSHDPTAASAVVGGPADRFDDSPAATLVDRTITLIDGRRTPPVATAPDPEGSAACSLSA</sequence>
<reference evidence="6 7" key="1">
    <citation type="submission" date="2021-10" db="EMBL/GenBank/DDBJ databases">
        <title>Streptomyces gossypii sp. nov., isolated from soil collected from cotton field.</title>
        <authorList>
            <person name="Ge X."/>
            <person name="Chen X."/>
            <person name="Liu W."/>
        </authorList>
    </citation>
    <scope>NUCLEOTIDE SEQUENCE [LARGE SCALE GENOMIC DNA]</scope>
    <source>
        <strain evidence="6 7">N2-109</strain>
    </source>
</reference>
<name>A0ABT2K207_9ACTN</name>
<evidence type="ECO:0000259" key="5">
    <source>
        <dbReference type="PROSITE" id="PS50893"/>
    </source>
</evidence>
<dbReference type="InterPro" id="IPR027417">
    <property type="entry name" value="P-loop_NTPase"/>
</dbReference>
<dbReference type="SUPFAM" id="SSF52540">
    <property type="entry name" value="P-loop containing nucleoside triphosphate hydrolases"/>
    <property type="match status" value="1"/>
</dbReference>
<evidence type="ECO:0000256" key="3">
    <source>
        <dbReference type="ARBA" id="ARBA00022840"/>
    </source>
</evidence>
<dbReference type="PROSITE" id="PS50893">
    <property type="entry name" value="ABC_TRANSPORTER_2"/>
    <property type="match status" value="1"/>
</dbReference>
<evidence type="ECO:0000313" key="6">
    <source>
        <dbReference type="EMBL" id="MCT2594202.1"/>
    </source>
</evidence>
<dbReference type="EMBL" id="JAJAGO010000019">
    <property type="protein sequence ID" value="MCT2594202.1"/>
    <property type="molecule type" value="Genomic_DNA"/>
</dbReference>
<dbReference type="RefSeq" id="WP_260221517.1">
    <property type="nucleotide sequence ID" value="NZ_JAJAGO010000019.1"/>
</dbReference>
<comment type="similarity">
    <text evidence="1">Belongs to the ABC transporter superfamily.</text>
</comment>
<feature type="region of interest" description="Disordered" evidence="4">
    <location>
        <begin position="240"/>
        <end position="260"/>
    </location>
</feature>
<gene>
    <name evidence="6" type="ORF">LHJ74_30570</name>
</gene>